<name>A0A3N9WJ81_9ACTN</name>
<evidence type="ECO:0000313" key="2">
    <source>
        <dbReference type="Proteomes" id="UP000282312"/>
    </source>
</evidence>
<dbReference type="RefSeq" id="WP_124774098.1">
    <property type="nucleotide sequence ID" value="NZ_QGSZ01000232.1"/>
</dbReference>
<sequence>MSKLWWRLSEVSPLAEHAVHTPTVNNPAHLLRAPSAVAALIWEQDETGSETLRSNGSPGWHDETGQLHRAHALTWQHPASGTSGVHDHADPYRNLVLLKVRRRDRSIHPVIDTIRYGVKRKHHWFWIDTGRWPYAYGTADHRGEIVPAEATWIRSRVEAPALERLPYPAVIAEGYFGADGVLPRFTRDTVTGMISDLDELNSHPATMPGEFPTVAFHGDIAVISWQQHSLSDERVLEIDRCYPDAEGLYAIGAYQWTWSITRR</sequence>
<dbReference type="OrthoDB" id="3367076at2"/>
<accession>A0A3N9WJ81</accession>
<proteinExistence type="predicted"/>
<reference evidence="1 2" key="1">
    <citation type="submission" date="2018-05" db="EMBL/GenBank/DDBJ databases">
        <title>Micromonospora from Atacama Desert.</title>
        <authorList>
            <person name="Carro L."/>
            <person name="Goodfellow M."/>
            <person name="Klenk H.-P."/>
        </authorList>
    </citation>
    <scope>NUCLEOTIDE SEQUENCE [LARGE SCALE GENOMIC DNA]</scope>
    <source>
        <strain evidence="1 2">LB39</strain>
    </source>
</reference>
<gene>
    <name evidence="1" type="ORF">DLJ59_19665</name>
</gene>
<comment type="caution">
    <text evidence="1">The sequence shown here is derived from an EMBL/GenBank/DDBJ whole genome shotgun (WGS) entry which is preliminary data.</text>
</comment>
<keyword evidence="2" id="KW-1185">Reference proteome</keyword>
<dbReference type="Proteomes" id="UP000282312">
    <property type="component" value="Unassembled WGS sequence"/>
</dbReference>
<protein>
    <submittedName>
        <fullName evidence="1">Uncharacterized protein</fullName>
    </submittedName>
</protein>
<organism evidence="1 2">
    <name type="scientific">Micromonospora inaquosa</name>
    <dbReference type="NCBI Taxonomy" id="2203716"/>
    <lineage>
        <taxon>Bacteria</taxon>
        <taxon>Bacillati</taxon>
        <taxon>Actinomycetota</taxon>
        <taxon>Actinomycetes</taxon>
        <taxon>Micromonosporales</taxon>
        <taxon>Micromonosporaceae</taxon>
        <taxon>Micromonospora</taxon>
    </lineage>
</organism>
<dbReference type="EMBL" id="QGSZ01000232">
    <property type="protein sequence ID" value="RQX00926.1"/>
    <property type="molecule type" value="Genomic_DNA"/>
</dbReference>
<evidence type="ECO:0000313" key="1">
    <source>
        <dbReference type="EMBL" id="RQX00926.1"/>
    </source>
</evidence>
<dbReference type="AlphaFoldDB" id="A0A3N9WJ81"/>